<comment type="caution">
    <text evidence="3">The sequence shown here is derived from an EMBL/GenBank/DDBJ whole genome shotgun (WGS) entry which is preliminary data.</text>
</comment>
<feature type="signal peptide" evidence="2">
    <location>
        <begin position="1"/>
        <end position="26"/>
    </location>
</feature>
<evidence type="ECO:0000256" key="1">
    <source>
        <dbReference type="SAM" id="MobiDB-lite"/>
    </source>
</evidence>
<evidence type="ECO:0000256" key="2">
    <source>
        <dbReference type="SAM" id="SignalP"/>
    </source>
</evidence>
<dbReference type="AlphaFoldDB" id="A0A124GFS8"/>
<organism evidence="3 4">
    <name type="scientific">Rhizobium loti</name>
    <name type="common">Mesorhizobium loti</name>
    <dbReference type="NCBI Taxonomy" id="381"/>
    <lineage>
        <taxon>Bacteria</taxon>
        <taxon>Pseudomonadati</taxon>
        <taxon>Pseudomonadota</taxon>
        <taxon>Alphaproteobacteria</taxon>
        <taxon>Hyphomicrobiales</taxon>
        <taxon>Phyllobacteriaceae</taxon>
        <taxon>Mesorhizobium</taxon>
    </lineage>
</organism>
<name>A0A124GFS8_RHILI</name>
<accession>A0A124GFS8</accession>
<feature type="region of interest" description="Disordered" evidence="1">
    <location>
        <begin position="23"/>
        <end position="51"/>
    </location>
</feature>
<evidence type="ECO:0000313" key="3">
    <source>
        <dbReference type="EMBL" id="KUM24576.1"/>
    </source>
</evidence>
<feature type="compositionally biased region" description="Pro residues" evidence="1">
    <location>
        <begin position="31"/>
        <end position="49"/>
    </location>
</feature>
<feature type="chain" id="PRO_5007172257" evidence="2">
    <location>
        <begin position="27"/>
        <end position="128"/>
    </location>
</feature>
<dbReference type="EMBL" id="LPWA01000132">
    <property type="protein sequence ID" value="KUM24576.1"/>
    <property type="molecule type" value="Genomic_DNA"/>
</dbReference>
<proteinExistence type="predicted"/>
<reference evidence="3 4" key="1">
    <citation type="submission" date="2015-12" db="EMBL/GenBank/DDBJ databases">
        <title>Draft genome sequence of Mesorhizobium sp. UFLA 01-765, a multitolerant efficient symbiont and plant-growth promoting strain isolated from Zn-mining soil using Leucaena leucocephala as a trap plant.</title>
        <authorList>
            <person name="Rangel W.M."/>
            <person name="Thijs S."/>
            <person name="Longatti S.M."/>
            <person name="Moreira F.M."/>
            <person name="Weyens N."/>
            <person name="Vangronsveld J."/>
            <person name="Van Hamme J.D."/>
            <person name="Bottos E.M."/>
            <person name="Rineau F."/>
        </authorList>
    </citation>
    <scope>NUCLEOTIDE SEQUENCE [LARGE SCALE GENOMIC DNA]</scope>
    <source>
        <strain evidence="3 4">UFLA 01-765</strain>
    </source>
</reference>
<keyword evidence="2" id="KW-0732">Signal</keyword>
<protein>
    <submittedName>
        <fullName evidence="3">Uncharacterized protein</fullName>
    </submittedName>
</protein>
<evidence type="ECO:0000313" key="4">
    <source>
        <dbReference type="Proteomes" id="UP000053176"/>
    </source>
</evidence>
<dbReference type="Proteomes" id="UP000053176">
    <property type="component" value="Unassembled WGS sequence"/>
</dbReference>
<sequence>MEGISMRKTIFFAAAAALMTVGAASAQQQPAPQPSPAPAAPAPAAPKPPTIESVSIVDITELPKDTQTQVNQIVAQRGDAGLQTLRKSIDATPKVKSALEAKGMSSAQVIAASLQPNGALTLITKKAS</sequence>
<gene>
    <name evidence="3" type="ORF">AU467_29545</name>
</gene>